<accession>B8IET1</accession>
<gene>
    <name evidence="2" type="ordered locus">Mnod_6659</name>
</gene>
<evidence type="ECO:0000256" key="1">
    <source>
        <dbReference type="SAM" id="Phobius"/>
    </source>
</evidence>
<dbReference type="KEGG" id="mno:Mnod_6659"/>
<evidence type="ECO:0000313" key="3">
    <source>
        <dbReference type="Proteomes" id="UP000008207"/>
    </source>
</evidence>
<reference evidence="2 3" key="1">
    <citation type="submission" date="2009-01" db="EMBL/GenBank/DDBJ databases">
        <title>Complete sequence of chromosome of Methylobacterium nodulans ORS 2060.</title>
        <authorList>
            <consortium name="US DOE Joint Genome Institute"/>
            <person name="Lucas S."/>
            <person name="Copeland A."/>
            <person name="Lapidus A."/>
            <person name="Glavina del Rio T."/>
            <person name="Dalin E."/>
            <person name="Tice H."/>
            <person name="Bruce D."/>
            <person name="Goodwin L."/>
            <person name="Pitluck S."/>
            <person name="Sims D."/>
            <person name="Brettin T."/>
            <person name="Detter J.C."/>
            <person name="Han C."/>
            <person name="Larimer F."/>
            <person name="Land M."/>
            <person name="Hauser L."/>
            <person name="Kyrpides N."/>
            <person name="Ivanova N."/>
            <person name="Marx C.J."/>
            <person name="Richardson P."/>
        </authorList>
    </citation>
    <scope>NUCLEOTIDE SEQUENCE [LARGE SCALE GENOMIC DNA]</scope>
    <source>
        <strain evidence="3">LMG 21967 / CNCM I-2342 / ORS 2060</strain>
    </source>
</reference>
<dbReference type="AlphaFoldDB" id="B8IET1"/>
<dbReference type="Pfam" id="PF24752">
    <property type="entry name" value="DUF7697"/>
    <property type="match status" value="1"/>
</dbReference>
<keyword evidence="1" id="KW-0812">Transmembrane</keyword>
<dbReference type="InterPro" id="IPR056114">
    <property type="entry name" value="DUF7697"/>
</dbReference>
<dbReference type="EMBL" id="CP001349">
    <property type="protein sequence ID" value="ACL61424.1"/>
    <property type="molecule type" value="Genomic_DNA"/>
</dbReference>
<dbReference type="RefSeq" id="WP_015932993.1">
    <property type="nucleotide sequence ID" value="NC_011894.1"/>
</dbReference>
<organism evidence="2 3">
    <name type="scientific">Methylobacterium nodulans (strain LMG 21967 / CNCM I-2342 / ORS 2060)</name>
    <dbReference type="NCBI Taxonomy" id="460265"/>
    <lineage>
        <taxon>Bacteria</taxon>
        <taxon>Pseudomonadati</taxon>
        <taxon>Pseudomonadota</taxon>
        <taxon>Alphaproteobacteria</taxon>
        <taxon>Hyphomicrobiales</taxon>
        <taxon>Methylobacteriaceae</taxon>
        <taxon>Methylobacterium</taxon>
    </lineage>
</organism>
<keyword evidence="1" id="KW-1133">Transmembrane helix</keyword>
<evidence type="ECO:0000313" key="2">
    <source>
        <dbReference type="EMBL" id="ACL61424.1"/>
    </source>
</evidence>
<proteinExistence type="predicted"/>
<feature type="transmembrane region" description="Helical" evidence="1">
    <location>
        <begin position="21"/>
        <end position="43"/>
    </location>
</feature>
<dbReference type="HOGENOM" id="CLU_191534_0_0_5"/>
<name>B8IET1_METNO</name>
<keyword evidence="1" id="KW-0472">Membrane</keyword>
<sequence length="65" mass="6910">MAWSVIQRCGGQMRVGFGGVYALDFGAILLMADAMGAALPLLADLLPRVEPLIVKAYRKESGDGE</sequence>
<dbReference type="Proteomes" id="UP000008207">
    <property type="component" value="Chromosome"/>
</dbReference>
<protein>
    <submittedName>
        <fullName evidence="2">Uncharacterized protein</fullName>
    </submittedName>
</protein>
<keyword evidence="3" id="KW-1185">Reference proteome</keyword>